<name>A0A420YF66_9PEZI</name>
<evidence type="ECO:0000259" key="4">
    <source>
        <dbReference type="Pfam" id="PF16679"/>
    </source>
</evidence>
<organism evidence="5 6">
    <name type="scientific">Coniochaeta pulveracea</name>
    <dbReference type="NCBI Taxonomy" id="177199"/>
    <lineage>
        <taxon>Eukaryota</taxon>
        <taxon>Fungi</taxon>
        <taxon>Dikarya</taxon>
        <taxon>Ascomycota</taxon>
        <taxon>Pezizomycotina</taxon>
        <taxon>Sordariomycetes</taxon>
        <taxon>Sordariomycetidae</taxon>
        <taxon>Coniochaetales</taxon>
        <taxon>Coniochaetaceae</taxon>
        <taxon>Coniochaeta</taxon>
    </lineage>
</organism>
<dbReference type="OrthoDB" id="341730at2759"/>
<feature type="region of interest" description="Disordered" evidence="3">
    <location>
        <begin position="127"/>
        <end position="159"/>
    </location>
</feature>
<evidence type="ECO:0000256" key="3">
    <source>
        <dbReference type="SAM" id="MobiDB-lite"/>
    </source>
</evidence>
<reference evidence="5 6" key="1">
    <citation type="submission" date="2018-08" db="EMBL/GenBank/DDBJ databases">
        <title>Draft genome of the lignicolous fungus Coniochaeta pulveracea.</title>
        <authorList>
            <person name="Borstlap C.J."/>
            <person name="De Witt R.N."/>
            <person name="Botha A."/>
            <person name="Volschenk H."/>
        </authorList>
    </citation>
    <scope>NUCLEOTIDE SEQUENCE [LARGE SCALE GENOMIC DNA]</scope>
    <source>
        <strain evidence="5 6">CAB683</strain>
    </source>
</reference>
<feature type="region of interest" description="Disordered" evidence="3">
    <location>
        <begin position="62"/>
        <end position="83"/>
    </location>
</feature>
<comment type="similarity">
    <text evidence="1">Belongs to the Cdt1 family.</text>
</comment>
<protein>
    <recommendedName>
        <fullName evidence="4">DNA replication factor Cdt1 C-terminal domain-containing protein</fullName>
    </recommendedName>
</protein>
<dbReference type="Gene3D" id="1.10.10.1420">
    <property type="entry name" value="DNA replication factor Cdt1, C-terminal WH domain"/>
    <property type="match status" value="1"/>
</dbReference>
<dbReference type="Pfam" id="PF26121">
    <property type="entry name" value="HTH_CDT1"/>
    <property type="match status" value="1"/>
</dbReference>
<proteinExistence type="inferred from homology"/>
<gene>
    <name evidence="5" type="ORF">DL546_002100</name>
</gene>
<dbReference type="InterPro" id="IPR038090">
    <property type="entry name" value="Cdt1_C_WH_dom_sf"/>
</dbReference>
<feature type="region of interest" description="Disordered" evidence="3">
    <location>
        <begin position="366"/>
        <end position="385"/>
    </location>
</feature>
<feature type="domain" description="DNA replication factor Cdt1 C-terminal" evidence="4">
    <location>
        <begin position="388"/>
        <end position="488"/>
    </location>
</feature>
<evidence type="ECO:0000256" key="1">
    <source>
        <dbReference type="ARBA" id="ARBA00008356"/>
    </source>
</evidence>
<accession>A0A420YF66</accession>
<dbReference type="Proteomes" id="UP000275385">
    <property type="component" value="Unassembled WGS sequence"/>
</dbReference>
<dbReference type="STRING" id="177199.A0A420YF66"/>
<sequence>MPAAISRRRGQVAMAPKPPSTSITNFARVCKVQATGKDILAKAAVVESGKPTTIEIVLTSKKRKAEAASPLQESSPLGPSKRQRQEVFLVPTTQAPLFAALKKKKAATTTHILDDKENAAPAARQQLLSPAKIRAPPNTSTTTKVHQKRRRSSDASEAEPVDLLERLALASPVRTRILKRTRVAGTVEQLPQELLDLLGLQASFLKALTLHYAHNGTNAPVDIDAICPNVSASWGKRKVTSEDIQRCVGMTTFKTEKGKAVPTASPFLLVEYKRTARAALATSYARGKLCIELSQEAASGRLDEQELNKTFEENLRMLWSTRRDSNINSFIGCLPRASVTTRNAAVPMLVKGQVAREAMQMDLVKRQQEKEAKTVSTPTTNTDGSKMSLLDRIRQKEVQASQAAPGPSPAQLQRRAALQRAEDVAGVIGMLTMATSEGRARISFTMPQLLIKLKDSLRVPVSAEDGASCVRLIAKEVAPEWLKIVTIGGRENVVVQTTMQAAKTEVQARVSRLLA</sequence>
<dbReference type="AlphaFoldDB" id="A0A420YF66"/>
<evidence type="ECO:0000313" key="5">
    <source>
        <dbReference type="EMBL" id="RKU46551.1"/>
    </source>
</evidence>
<dbReference type="InterPro" id="IPR032054">
    <property type="entry name" value="Cdt1_C"/>
</dbReference>
<feature type="compositionally biased region" description="Polar residues" evidence="3">
    <location>
        <begin position="374"/>
        <end position="385"/>
    </location>
</feature>
<evidence type="ECO:0000256" key="2">
    <source>
        <dbReference type="ARBA" id="ARBA00023306"/>
    </source>
</evidence>
<dbReference type="Pfam" id="PF16679">
    <property type="entry name" value="CDT1_C"/>
    <property type="match status" value="1"/>
</dbReference>
<keyword evidence="2" id="KW-0131">Cell cycle</keyword>
<evidence type="ECO:0000313" key="6">
    <source>
        <dbReference type="Proteomes" id="UP000275385"/>
    </source>
</evidence>
<keyword evidence="6" id="KW-1185">Reference proteome</keyword>
<dbReference type="EMBL" id="QVQW01000013">
    <property type="protein sequence ID" value="RKU46551.1"/>
    <property type="molecule type" value="Genomic_DNA"/>
</dbReference>
<comment type="caution">
    <text evidence="5">The sequence shown here is derived from an EMBL/GenBank/DDBJ whole genome shotgun (WGS) entry which is preliminary data.</text>
</comment>